<keyword evidence="2" id="KW-0175">Coiled coil</keyword>
<reference evidence="4" key="1">
    <citation type="submission" date="2022-10" db="EMBL/GenBank/DDBJ databases">
        <title>Chitiniphilus purpureus sp. nov., a novel chitin-degrading bacterium isolated from crawfish pond sediment.</title>
        <authorList>
            <person name="Li K."/>
        </authorList>
    </citation>
    <scope>NUCLEOTIDE SEQUENCE</scope>
    <source>
        <strain evidence="4">CD1</strain>
    </source>
</reference>
<sequence>MTQTSAVDALVTLVQLERRAREAQSPEALGFVMVNETLALVPYRQAAFWSDSGLGQVAAVSGLPQVDPNAPYLQWLGRLCRALHQAHTATTPLDAASAPAGQAADWADWLPAHALWLPLTDEAGLREGGLLLARDTPFNEHERAVLAELVHAYAHALAAFRPRRSTAQRFKAALRLNRVRRRILLALLGVCLFPVRLTVLAPAEVVPRDPFLVRAPLDGVVERFFVQPSQAVAAGAPLFSLDTVTLQARRALAQRAYDTAQEEYRQSAQLAVTDDEGRVKLAQSRGELEQKALELEYTTEQLDRVQVKADRAGVAVFDDVNDWQGKAVVVGEKVLLLADPAKVELLAQMPVAEQIPLQPGTVIALYPSADPTRAYEARIVSVAYSAGETDEGVLAYRVRARFEAGAPPRLGLRGTARLPGSWVPFAYYALRRPFAVARQWLGW</sequence>
<keyword evidence="3" id="KW-1133">Transmembrane helix</keyword>
<feature type="transmembrane region" description="Helical" evidence="3">
    <location>
        <begin position="183"/>
        <end position="203"/>
    </location>
</feature>
<keyword evidence="3" id="KW-0812">Transmembrane</keyword>
<dbReference type="InterPro" id="IPR050465">
    <property type="entry name" value="UPF0194_transport"/>
</dbReference>
<dbReference type="RefSeq" id="WP_263124712.1">
    <property type="nucleotide sequence ID" value="NZ_CP106753.1"/>
</dbReference>
<evidence type="ECO:0000313" key="5">
    <source>
        <dbReference type="Proteomes" id="UP001061302"/>
    </source>
</evidence>
<dbReference type="Proteomes" id="UP001061302">
    <property type="component" value="Chromosome"/>
</dbReference>
<keyword evidence="5" id="KW-1185">Reference proteome</keyword>
<dbReference type="Gene3D" id="1.10.287.470">
    <property type="entry name" value="Helix hairpin bin"/>
    <property type="match status" value="1"/>
</dbReference>
<dbReference type="EMBL" id="CP106753">
    <property type="protein sequence ID" value="UXY15306.1"/>
    <property type="molecule type" value="Genomic_DNA"/>
</dbReference>
<accession>A0ABY6DQD7</accession>
<evidence type="ECO:0000256" key="2">
    <source>
        <dbReference type="ARBA" id="ARBA00023054"/>
    </source>
</evidence>
<comment type="subcellular location">
    <subcellularLocation>
        <location evidence="1">Cell envelope</location>
    </subcellularLocation>
</comment>
<evidence type="ECO:0000313" key="4">
    <source>
        <dbReference type="EMBL" id="UXY15306.1"/>
    </source>
</evidence>
<proteinExistence type="predicted"/>
<name>A0ABY6DQD7_9NEIS</name>
<dbReference type="PANTHER" id="PTHR32347">
    <property type="entry name" value="EFFLUX SYSTEM COMPONENT YKNX-RELATED"/>
    <property type="match status" value="1"/>
</dbReference>
<evidence type="ECO:0000256" key="1">
    <source>
        <dbReference type="ARBA" id="ARBA00004196"/>
    </source>
</evidence>
<organism evidence="4 5">
    <name type="scientific">Chitiniphilus purpureus</name>
    <dbReference type="NCBI Taxonomy" id="2981137"/>
    <lineage>
        <taxon>Bacteria</taxon>
        <taxon>Pseudomonadati</taxon>
        <taxon>Pseudomonadota</taxon>
        <taxon>Betaproteobacteria</taxon>
        <taxon>Neisseriales</taxon>
        <taxon>Chitinibacteraceae</taxon>
        <taxon>Chitiniphilus</taxon>
    </lineage>
</organism>
<dbReference type="PANTHER" id="PTHR32347:SF23">
    <property type="entry name" value="BLL5650 PROTEIN"/>
    <property type="match status" value="1"/>
</dbReference>
<dbReference type="Gene3D" id="2.40.50.100">
    <property type="match status" value="1"/>
</dbReference>
<dbReference type="SUPFAM" id="SSF111369">
    <property type="entry name" value="HlyD-like secretion proteins"/>
    <property type="match status" value="1"/>
</dbReference>
<protein>
    <submittedName>
        <fullName evidence="4">HlyD family efflux transporter periplasmic adaptor subunit</fullName>
    </submittedName>
</protein>
<keyword evidence="3" id="KW-0472">Membrane</keyword>
<evidence type="ECO:0000256" key="3">
    <source>
        <dbReference type="SAM" id="Phobius"/>
    </source>
</evidence>
<gene>
    <name evidence="4" type="ORF">N8I74_18635</name>
</gene>